<name>A0A5E4PJR1_9COXI</name>
<dbReference type="InterPro" id="IPR011701">
    <property type="entry name" value="MFS"/>
</dbReference>
<feature type="transmembrane region" description="Helical" evidence="6">
    <location>
        <begin position="188"/>
        <end position="208"/>
    </location>
</feature>
<dbReference type="GO" id="GO:0016020">
    <property type="term" value="C:membrane"/>
    <property type="evidence" value="ECO:0007669"/>
    <property type="project" value="UniProtKB-SubCell"/>
</dbReference>
<comment type="subcellular location">
    <subcellularLocation>
        <location evidence="1">Membrane</location>
        <topology evidence="1">Multi-pass membrane protein</topology>
    </subcellularLocation>
</comment>
<feature type="transmembrane region" description="Helical" evidence="6">
    <location>
        <begin position="154"/>
        <end position="176"/>
    </location>
</feature>
<keyword evidence="5 6" id="KW-0472">Membrane</keyword>
<dbReference type="AlphaFoldDB" id="A0A5E4PJR1"/>
<gene>
    <name evidence="8" type="primary">tetA_2</name>
    <name evidence="8" type="ORF">AQUSIP_20230</name>
</gene>
<evidence type="ECO:0000256" key="3">
    <source>
        <dbReference type="ARBA" id="ARBA00022692"/>
    </source>
</evidence>
<dbReference type="Gene3D" id="1.20.1250.20">
    <property type="entry name" value="MFS general substrate transporter like domains"/>
    <property type="match status" value="1"/>
</dbReference>
<dbReference type="InterPro" id="IPR020846">
    <property type="entry name" value="MFS_dom"/>
</dbReference>
<evidence type="ECO:0000313" key="8">
    <source>
        <dbReference type="EMBL" id="VVC76698.1"/>
    </source>
</evidence>
<sequence>MMNHQIHTQRSRFFLAAAPLFLVLFIDSMGLGLVFPIMNALVVDPNAHFVSGQISASMRNIIFGLTIAIYMFCWFFGAAILGDLSDQMGRKRALMICLIGAVFGYLLSALSVIFQSLTLLIVGRIIAGFTAGSQSIAQAAIVDISSSEHKARNLGLMLFVISMGFVFGPLAGGVLSDQDLSSSFNYATPFYFAAAISLINAVLLQLFFRETFTRTEKLRFKLSHSLEIFVSAFTHEKVRELSIILLVMIFGWSSFYSFIPMFLLHVYHFNSLQTGIYMGVMGAGFGIGTGLLVERCTRYFSLRQCTMGGALIAAIASALTLAAPDIHFVWFYIIPLAIAMAIAYSTILTLFSNQVDEKSQGWVMGITGSIMAFAFGINGILVAMLANLDIRIPLVLSAAGLTLSALLMKLLFKGSEKNTIPADASQEFLP</sequence>
<keyword evidence="3 6" id="KW-0812">Transmembrane</keyword>
<feature type="transmembrane region" description="Helical" evidence="6">
    <location>
        <begin position="243"/>
        <end position="263"/>
    </location>
</feature>
<reference evidence="8 9" key="1">
    <citation type="submission" date="2019-08" db="EMBL/GenBank/DDBJ databases">
        <authorList>
            <person name="Guy L."/>
        </authorList>
    </citation>
    <scope>NUCLEOTIDE SEQUENCE [LARGE SCALE GENOMIC DNA]</scope>
    <source>
        <strain evidence="8 9">SGT-108</strain>
    </source>
</reference>
<feature type="transmembrane region" description="Helical" evidence="6">
    <location>
        <begin position="363"/>
        <end position="386"/>
    </location>
</feature>
<feature type="transmembrane region" description="Helical" evidence="6">
    <location>
        <begin position="305"/>
        <end position="323"/>
    </location>
</feature>
<feature type="transmembrane region" description="Helical" evidence="6">
    <location>
        <begin position="93"/>
        <end position="114"/>
    </location>
</feature>
<dbReference type="PROSITE" id="PS50850">
    <property type="entry name" value="MFS"/>
    <property type="match status" value="1"/>
</dbReference>
<feature type="transmembrane region" description="Helical" evidence="6">
    <location>
        <begin position="275"/>
        <end position="293"/>
    </location>
</feature>
<organism evidence="8 9">
    <name type="scientific">Aquicella siphonis</name>
    <dbReference type="NCBI Taxonomy" id="254247"/>
    <lineage>
        <taxon>Bacteria</taxon>
        <taxon>Pseudomonadati</taxon>
        <taxon>Pseudomonadota</taxon>
        <taxon>Gammaproteobacteria</taxon>
        <taxon>Legionellales</taxon>
        <taxon>Coxiellaceae</taxon>
        <taxon>Aquicella</taxon>
    </lineage>
</organism>
<protein>
    <submittedName>
        <fullName evidence="8">Tetracycline resistance protein, class C</fullName>
    </submittedName>
</protein>
<evidence type="ECO:0000259" key="7">
    <source>
        <dbReference type="PROSITE" id="PS50850"/>
    </source>
</evidence>
<accession>A0A5E4PJR1</accession>
<keyword evidence="4 6" id="KW-1133">Transmembrane helix</keyword>
<evidence type="ECO:0000256" key="1">
    <source>
        <dbReference type="ARBA" id="ARBA00004141"/>
    </source>
</evidence>
<dbReference type="InterPro" id="IPR036259">
    <property type="entry name" value="MFS_trans_sf"/>
</dbReference>
<dbReference type="GO" id="GO:0022857">
    <property type="term" value="F:transmembrane transporter activity"/>
    <property type="evidence" value="ECO:0007669"/>
    <property type="project" value="InterPro"/>
</dbReference>
<keyword evidence="9" id="KW-1185">Reference proteome</keyword>
<feature type="transmembrane region" description="Helical" evidence="6">
    <location>
        <begin position="120"/>
        <end position="142"/>
    </location>
</feature>
<keyword evidence="2" id="KW-0813">Transport</keyword>
<proteinExistence type="predicted"/>
<evidence type="ECO:0000256" key="6">
    <source>
        <dbReference type="SAM" id="Phobius"/>
    </source>
</evidence>
<dbReference type="RefSeq" id="WP_232051874.1">
    <property type="nucleotide sequence ID" value="NZ_LR699119.1"/>
</dbReference>
<feature type="transmembrane region" description="Helical" evidence="6">
    <location>
        <begin position="392"/>
        <end position="412"/>
    </location>
</feature>
<dbReference type="PANTHER" id="PTHR23504:SF15">
    <property type="entry name" value="MAJOR FACILITATOR SUPERFAMILY (MFS) PROFILE DOMAIN-CONTAINING PROTEIN"/>
    <property type="match status" value="1"/>
</dbReference>
<evidence type="ECO:0000256" key="4">
    <source>
        <dbReference type="ARBA" id="ARBA00022989"/>
    </source>
</evidence>
<dbReference type="SUPFAM" id="SSF103473">
    <property type="entry name" value="MFS general substrate transporter"/>
    <property type="match status" value="1"/>
</dbReference>
<feature type="transmembrane region" description="Helical" evidence="6">
    <location>
        <begin position="61"/>
        <end position="81"/>
    </location>
</feature>
<evidence type="ECO:0000313" key="9">
    <source>
        <dbReference type="Proteomes" id="UP000324194"/>
    </source>
</evidence>
<dbReference type="PANTHER" id="PTHR23504">
    <property type="entry name" value="MAJOR FACILITATOR SUPERFAMILY DOMAIN-CONTAINING PROTEIN 10"/>
    <property type="match status" value="1"/>
</dbReference>
<feature type="transmembrane region" description="Helical" evidence="6">
    <location>
        <begin position="329"/>
        <end position="351"/>
    </location>
</feature>
<feature type="domain" description="Major facilitator superfamily (MFS) profile" evidence="7">
    <location>
        <begin position="16"/>
        <end position="417"/>
    </location>
</feature>
<dbReference type="Pfam" id="PF07690">
    <property type="entry name" value="MFS_1"/>
    <property type="match status" value="1"/>
</dbReference>
<dbReference type="EMBL" id="LR699119">
    <property type="protein sequence ID" value="VVC76698.1"/>
    <property type="molecule type" value="Genomic_DNA"/>
</dbReference>
<dbReference type="KEGG" id="asip:AQUSIP_20230"/>
<feature type="transmembrane region" description="Helical" evidence="6">
    <location>
        <begin position="12"/>
        <end position="41"/>
    </location>
</feature>
<dbReference type="Proteomes" id="UP000324194">
    <property type="component" value="Chromosome 1"/>
</dbReference>
<evidence type="ECO:0000256" key="5">
    <source>
        <dbReference type="ARBA" id="ARBA00023136"/>
    </source>
</evidence>
<evidence type="ECO:0000256" key="2">
    <source>
        <dbReference type="ARBA" id="ARBA00022448"/>
    </source>
</evidence>
<dbReference type="CDD" id="cd17330">
    <property type="entry name" value="MFS_SLC46_TetA_like"/>
    <property type="match status" value="1"/>
</dbReference>